<reference evidence="2 3" key="1">
    <citation type="journal article" date="2019" name="Commun. Biol.">
        <title>The bagworm genome reveals a unique fibroin gene that provides high tensile strength.</title>
        <authorList>
            <person name="Kono N."/>
            <person name="Nakamura H."/>
            <person name="Ohtoshi R."/>
            <person name="Tomita M."/>
            <person name="Numata K."/>
            <person name="Arakawa K."/>
        </authorList>
    </citation>
    <scope>NUCLEOTIDE SEQUENCE [LARGE SCALE GENOMIC DNA]</scope>
</reference>
<evidence type="ECO:0000313" key="3">
    <source>
        <dbReference type="Proteomes" id="UP000299102"/>
    </source>
</evidence>
<keyword evidence="3" id="KW-1185">Reference proteome</keyword>
<comment type="caution">
    <text evidence="2">The sequence shown here is derived from an EMBL/GenBank/DDBJ whole genome shotgun (WGS) entry which is preliminary data.</text>
</comment>
<sequence>MSVQIEDRVGGRSKKYGEGFHQDLRVMEERHQAVLFTSLSGTSPTRGGPGSPARAGAHVQQSSRLKAKPSVRRTYRSRYPEIKQCRVRESQRNYQELFNPFTKWDGNKSRAKVEPQTRCGRSENGQRFKGIGSVYIYYNFMTKR</sequence>
<feature type="region of interest" description="Disordered" evidence="1">
    <location>
        <begin position="105"/>
        <end position="125"/>
    </location>
</feature>
<evidence type="ECO:0000313" key="2">
    <source>
        <dbReference type="EMBL" id="GBP49511.1"/>
    </source>
</evidence>
<organism evidence="2 3">
    <name type="scientific">Eumeta variegata</name>
    <name type="common">Bagworm moth</name>
    <name type="synonym">Eumeta japonica</name>
    <dbReference type="NCBI Taxonomy" id="151549"/>
    <lineage>
        <taxon>Eukaryota</taxon>
        <taxon>Metazoa</taxon>
        <taxon>Ecdysozoa</taxon>
        <taxon>Arthropoda</taxon>
        <taxon>Hexapoda</taxon>
        <taxon>Insecta</taxon>
        <taxon>Pterygota</taxon>
        <taxon>Neoptera</taxon>
        <taxon>Endopterygota</taxon>
        <taxon>Lepidoptera</taxon>
        <taxon>Glossata</taxon>
        <taxon>Ditrysia</taxon>
        <taxon>Tineoidea</taxon>
        <taxon>Psychidae</taxon>
        <taxon>Oiketicinae</taxon>
        <taxon>Eumeta</taxon>
    </lineage>
</organism>
<dbReference type="Proteomes" id="UP000299102">
    <property type="component" value="Unassembled WGS sequence"/>
</dbReference>
<gene>
    <name evidence="2" type="ORF">EVAR_45487_1</name>
</gene>
<feature type="compositionally biased region" description="Low complexity" evidence="1">
    <location>
        <begin position="40"/>
        <end position="57"/>
    </location>
</feature>
<dbReference type="EMBL" id="BGZK01000546">
    <property type="protein sequence ID" value="GBP49511.1"/>
    <property type="molecule type" value="Genomic_DNA"/>
</dbReference>
<name>A0A4C1WEF5_EUMVA</name>
<accession>A0A4C1WEF5</accession>
<dbReference type="AlphaFoldDB" id="A0A4C1WEF5"/>
<feature type="region of interest" description="Disordered" evidence="1">
    <location>
        <begin position="37"/>
        <end position="73"/>
    </location>
</feature>
<protein>
    <submittedName>
        <fullName evidence="2">Uncharacterized protein</fullName>
    </submittedName>
</protein>
<evidence type="ECO:0000256" key="1">
    <source>
        <dbReference type="SAM" id="MobiDB-lite"/>
    </source>
</evidence>
<proteinExistence type="predicted"/>